<evidence type="ECO:0000313" key="2">
    <source>
        <dbReference type="EMBL" id="KIK24864.1"/>
    </source>
</evidence>
<evidence type="ECO:0000313" key="3">
    <source>
        <dbReference type="Proteomes" id="UP000054018"/>
    </source>
</evidence>
<evidence type="ECO:0000256" key="1">
    <source>
        <dbReference type="SAM" id="MobiDB-lite"/>
    </source>
</evidence>
<proteinExistence type="predicted"/>
<name>A0A0C9ZFX3_9AGAM</name>
<sequence length="113" mass="12598">MTISESSIAYPLRYPVVVTNVPRSRFRFILSVSCPVYVHISYRHRAPGGVGLDRGKTHASLIPDKVRSSTSHSIQGPVQNNMRNSRLASAVEHNKSKHPKRPSFRSACRGEIC</sequence>
<gene>
    <name evidence="2" type="ORF">PISMIDRAFT_378258</name>
</gene>
<dbReference type="Proteomes" id="UP000054018">
    <property type="component" value="Unassembled WGS sequence"/>
</dbReference>
<organism evidence="2 3">
    <name type="scientific">Pisolithus microcarpus 441</name>
    <dbReference type="NCBI Taxonomy" id="765257"/>
    <lineage>
        <taxon>Eukaryota</taxon>
        <taxon>Fungi</taxon>
        <taxon>Dikarya</taxon>
        <taxon>Basidiomycota</taxon>
        <taxon>Agaricomycotina</taxon>
        <taxon>Agaricomycetes</taxon>
        <taxon>Agaricomycetidae</taxon>
        <taxon>Boletales</taxon>
        <taxon>Sclerodermatineae</taxon>
        <taxon>Pisolithaceae</taxon>
        <taxon>Pisolithus</taxon>
    </lineage>
</organism>
<dbReference type="EMBL" id="KN833713">
    <property type="protein sequence ID" value="KIK24864.1"/>
    <property type="molecule type" value="Genomic_DNA"/>
</dbReference>
<feature type="region of interest" description="Disordered" evidence="1">
    <location>
        <begin position="65"/>
        <end position="105"/>
    </location>
</feature>
<accession>A0A0C9ZFX3</accession>
<protein>
    <submittedName>
        <fullName evidence="2">Uncharacterized protein</fullName>
    </submittedName>
</protein>
<feature type="compositionally biased region" description="Polar residues" evidence="1">
    <location>
        <begin position="68"/>
        <end position="87"/>
    </location>
</feature>
<reference evidence="2 3" key="1">
    <citation type="submission" date="2014-04" db="EMBL/GenBank/DDBJ databases">
        <authorList>
            <consortium name="DOE Joint Genome Institute"/>
            <person name="Kuo A."/>
            <person name="Kohler A."/>
            <person name="Costa M.D."/>
            <person name="Nagy L.G."/>
            <person name="Floudas D."/>
            <person name="Copeland A."/>
            <person name="Barry K.W."/>
            <person name="Cichocki N."/>
            <person name="Veneault-Fourrey C."/>
            <person name="LaButti K."/>
            <person name="Lindquist E.A."/>
            <person name="Lipzen A."/>
            <person name="Lundell T."/>
            <person name="Morin E."/>
            <person name="Murat C."/>
            <person name="Sun H."/>
            <person name="Tunlid A."/>
            <person name="Henrissat B."/>
            <person name="Grigoriev I.V."/>
            <person name="Hibbett D.S."/>
            <person name="Martin F."/>
            <person name="Nordberg H.P."/>
            <person name="Cantor M.N."/>
            <person name="Hua S.X."/>
        </authorList>
    </citation>
    <scope>NUCLEOTIDE SEQUENCE [LARGE SCALE GENOMIC DNA]</scope>
    <source>
        <strain evidence="2 3">441</strain>
    </source>
</reference>
<dbReference type="HOGENOM" id="CLU_2134532_0_0_1"/>
<keyword evidence="3" id="KW-1185">Reference proteome</keyword>
<dbReference type="AlphaFoldDB" id="A0A0C9ZFX3"/>
<reference evidence="3" key="2">
    <citation type="submission" date="2015-01" db="EMBL/GenBank/DDBJ databases">
        <title>Evolutionary Origins and Diversification of the Mycorrhizal Mutualists.</title>
        <authorList>
            <consortium name="DOE Joint Genome Institute"/>
            <consortium name="Mycorrhizal Genomics Consortium"/>
            <person name="Kohler A."/>
            <person name="Kuo A."/>
            <person name="Nagy L.G."/>
            <person name="Floudas D."/>
            <person name="Copeland A."/>
            <person name="Barry K.W."/>
            <person name="Cichocki N."/>
            <person name="Veneault-Fourrey C."/>
            <person name="LaButti K."/>
            <person name="Lindquist E.A."/>
            <person name="Lipzen A."/>
            <person name="Lundell T."/>
            <person name="Morin E."/>
            <person name="Murat C."/>
            <person name="Riley R."/>
            <person name="Ohm R."/>
            <person name="Sun H."/>
            <person name="Tunlid A."/>
            <person name="Henrissat B."/>
            <person name="Grigoriev I.V."/>
            <person name="Hibbett D.S."/>
            <person name="Martin F."/>
        </authorList>
    </citation>
    <scope>NUCLEOTIDE SEQUENCE [LARGE SCALE GENOMIC DNA]</scope>
    <source>
        <strain evidence="3">441</strain>
    </source>
</reference>